<dbReference type="RefSeq" id="WP_203375302.1">
    <property type="nucleotide sequence ID" value="NZ_JAENHP010000002.1"/>
</dbReference>
<evidence type="ECO:0000313" key="2">
    <source>
        <dbReference type="EMBL" id="MBM2615401.1"/>
    </source>
</evidence>
<dbReference type="EMBL" id="JAENHP010000002">
    <property type="protein sequence ID" value="MBM2615401.1"/>
    <property type="molecule type" value="Genomic_DNA"/>
</dbReference>
<name>A0ABS2A6D3_9ACTN</name>
<reference evidence="2 3" key="1">
    <citation type="submission" date="2021-01" db="EMBL/GenBank/DDBJ databases">
        <title>Actinoplanes sp. nov. LDG1-06 isolated from lichen.</title>
        <authorList>
            <person name="Saeng-In P."/>
            <person name="Phongsopitanun W."/>
            <person name="Kanchanasin P."/>
            <person name="Yuki M."/>
            <person name="Kudo T."/>
            <person name="Ohkuma M."/>
            <person name="Tanasupawat S."/>
        </authorList>
    </citation>
    <scope>NUCLEOTIDE SEQUENCE [LARGE SCALE GENOMIC DNA]</scope>
    <source>
        <strain evidence="2 3">LDG1-06</strain>
    </source>
</reference>
<accession>A0ABS2A6D3</accession>
<evidence type="ECO:0000313" key="3">
    <source>
        <dbReference type="Proteomes" id="UP000632138"/>
    </source>
</evidence>
<dbReference type="Pfam" id="PF12770">
    <property type="entry name" value="CHAT"/>
    <property type="match status" value="1"/>
</dbReference>
<comment type="caution">
    <text evidence="2">The sequence shown here is derived from an EMBL/GenBank/DDBJ whole genome shotgun (WGS) entry which is preliminary data.</text>
</comment>
<dbReference type="Proteomes" id="UP000632138">
    <property type="component" value="Unassembled WGS sequence"/>
</dbReference>
<dbReference type="InterPro" id="IPR024983">
    <property type="entry name" value="CHAT_dom"/>
</dbReference>
<feature type="domain" description="CHAT" evidence="1">
    <location>
        <begin position="458"/>
        <end position="729"/>
    </location>
</feature>
<proteinExistence type="predicted"/>
<gene>
    <name evidence="2" type="ORF">JIG36_07465</name>
</gene>
<sequence>MSEVDHVQLWLKLVQLKAADDKLVRAVVEAARSSDPAAALSRLENDTDEPILRREPSFASVRPALLLSVHGFIDLHPTGDGTVVSDDGCFTYIAAEIADRGQDTTVDWLHQLFFRRLLEIYTDNAEFGKALRRAAGTDDYGTRVGEVETWLFNRPKDAGPETPALLAEADPDGEQEEADWRRLLGRTPLLSQIPVEYVRTDPSVLPGRFLDRADRLRNPNRFAQASQLMLEAARSADASFGAAVGARLEVARDVLARRQFAKVHMLEFGWPDLMARVRAPDGKRRLDLLEKAVLFGSDEADLAESWQKYKDDERLVDFLRIRPHISDIFADEFSKLVAAAGTAASAGGAGEASGAAIAPLPPYADLRLDFVTDEDDQSARNVQPGDAPPDEIACTVTLTGLGPDLTARLRFPIAELLRAAWGLVRFINPPPDVRAARPPSRDISIAVNAPAEDAALDIGRRLWQQTFGEHRELDERLTTALTRTEPVRLTVSADSPWITDLPWECLYLPSLRRMAGHTIKMSVVRHVPDAGVEGERSLAAPVRMLIVHAEPLGQPLPGAEQEIATLERLFARAEQRGEVRLRTLRNATAVTLQQEVRTFRPQILHFIGHATAPQSGEAGLVLCDENGGPTIFGATSLGEVLQDFNFVLAVLNGCETGVERVGITHGICQEIIRAGVPAAVATTRLVLDTSALWFSRELYRALMDGYPLEAGVAEARKALRIKKWDWSAYAFYSADPTRLGSFNFPVAG</sequence>
<organism evidence="2 3">
    <name type="scientific">Paractinoplanes ovalisporus</name>
    <dbReference type="NCBI Taxonomy" id="2810368"/>
    <lineage>
        <taxon>Bacteria</taxon>
        <taxon>Bacillati</taxon>
        <taxon>Actinomycetota</taxon>
        <taxon>Actinomycetes</taxon>
        <taxon>Micromonosporales</taxon>
        <taxon>Micromonosporaceae</taxon>
        <taxon>Paractinoplanes</taxon>
    </lineage>
</organism>
<keyword evidence="3" id="KW-1185">Reference proteome</keyword>
<protein>
    <submittedName>
        <fullName evidence="2">CHAT domain-containing protein</fullName>
    </submittedName>
</protein>
<evidence type="ECO:0000259" key="1">
    <source>
        <dbReference type="Pfam" id="PF12770"/>
    </source>
</evidence>